<keyword evidence="5 10" id="KW-0694">RNA-binding</keyword>
<comment type="caution">
    <text evidence="12">The sequence shown here is derived from an EMBL/GenBank/DDBJ whole genome shotgun (WGS) entry which is preliminary data.</text>
</comment>
<dbReference type="Proteomes" id="UP000631114">
    <property type="component" value="Unassembled WGS sequence"/>
</dbReference>
<dbReference type="GO" id="GO:0003729">
    <property type="term" value="F:mRNA binding"/>
    <property type="evidence" value="ECO:0007669"/>
    <property type="project" value="InterPro"/>
</dbReference>
<dbReference type="GO" id="GO:0006397">
    <property type="term" value="P:mRNA processing"/>
    <property type="evidence" value="ECO:0007669"/>
    <property type="project" value="UniProtKB-KW"/>
</dbReference>
<evidence type="ECO:0000256" key="7">
    <source>
        <dbReference type="ARBA" id="ARBA00057395"/>
    </source>
</evidence>
<dbReference type="PANTHER" id="PTHR47640">
    <property type="entry name" value="TRNA SELENOCYSTEINE 1-ASSOCIATED PROTEIN 1-RELATED-RELATED"/>
    <property type="match status" value="1"/>
</dbReference>
<reference evidence="12 13" key="1">
    <citation type="submission" date="2020-10" db="EMBL/GenBank/DDBJ databases">
        <title>The Coptis chinensis genome and diversification of protoberbering-type alkaloids.</title>
        <authorList>
            <person name="Wang B."/>
            <person name="Shu S."/>
            <person name="Song C."/>
            <person name="Liu Y."/>
        </authorList>
    </citation>
    <scope>NUCLEOTIDE SEQUENCE [LARGE SCALE GENOMIC DNA]</scope>
    <source>
        <strain evidence="12">HL-2020</strain>
        <tissue evidence="12">Leaf</tissue>
    </source>
</reference>
<dbReference type="CDD" id="cd12345">
    <property type="entry name" value="RRM2_SECp43_like"/>
    <property type="match status" value="1"/>
</dbReference>
<evidence type="ECO:0000256" key="4">
    <source>
        <dbReference type="ARBA" id="ARBA00022737"/>
    </source>
</evidence>
<dbReference type="PANTHER" id="PTHR47640:SF10">
    <property type="entry name" value="TRNA SELENOCYSTEINE 1-ASSOCIATED PROTEIN 1-RELATED"/>
    <property type="match status" value="1"/>
</dbReference>
<dbReference type="InterPro" id="IPR012677">
    <property type="entry name" value="Nucleotide-bd_a/b_plait_sf"/>
</dbReference>
<name>A0A835MBA5_9MAGN</name>
<evidence type="ECO:0000256" key="2">
    <source>
        <dbReference type="ARBA" id="ARBA00004463"/>
    </source>
</evidence>
<dbReference type="Gene3D" id="3.30.70.330">
    <property type="match status" value="2"/>
</dbReference>
<evidence type="ECO:0000313" key="12">
    <source>
        <dbReference type="EMBL" id="KAF9617471.1"/>
    </source>
</evidence>
<dbReference type="GO" id="GO:0005829">
    <property type="term" value="C:cytosol"/>
    <property type="evidence" value="ECO:0007669"/>
    <property type="project" value="TreeGrafter"/>
</dbReference>
<dbReference type="InterPro" id="IPR050825">
    <property type="entry name" value="RBM42_RBP45_47-like"/>
</dbReference>
<dbReference type="InterPro" id="IPR000504">
    <property type="entry name" value="RRM_dom"/>
</dbReference>
<protein>
    <recommendedName>
        <fullName evidence="11">RRM domain-containing protein</fullName>
    </recommendedName>
</protein>
<evidence type="ECO:0000256" key="6">
    <source>
        <dbReference type="ARBA" id="ARBA00023242"/>
    </source>
</evidence>
<keyword evidence="4" id="KW-0677">Repeat</keyword>
<dbReference type="PROSITE" id="PS50102">
    <property type="entry name" value="RRM"/>
    <property type="match status" value="2"/>
</dbReference>
<evidence type="ECO:0000256" key="1">
    <source>
        <dbReference type="ARBA" id="ARBA00004123"/>
    </source>
</evidence>
<evidence type="ECO:0000256" key="8">
    <source>
        <dbReference type="ARBA" id="ARBA00061069"/>
    </source>
</evidence>
<evidence type="ECO:0000259" key="11">
    <source>
        <dbReference type="PROSITE" id="PS50102"/>
    </source>
</evidence>
<feature type="domain" description="RRM" evidence="11">
    <location>
        <begin position="45"/>
        <end position="115"/>
    </location>
</feature>
<evidence type="ECO:0000256" key="9">
    <source>
        <dbReference type="ARBA" id="ARBA00063471"/>
    </source>
</evidence>
<dbReference type="SMART" id="SM00360">
    <property type="entry name" value="RRM"/>
    <property type="match status" value="2"/>
</dbReference>
<evidence type="ECO:0000313" key="13">
    <source>
        <dbReference type="Proteomes" id="UP000631114"/>
    </source>
</evidence>
<evidence type="ECO:0000256" key="10">
    <source>
        <dbReference type="PROSITE-ProRule" id="PRU00176"/>
    </source>
</evidence>
<dbReference type="EMBL" id="JADFTS010000003">
    <property type="protein sequence ID" value="KAF9617471.1"/>
    <property type="molecule type" value="Genomic_DNA"/>
</dbReference>
<comment type="function">
    <text evidence="7">Heterogeneous nuclear ribonucleoprotein (hnRNP)-protein binding the poly(A) tail of mRNA and probably involved in some steps of pre-mRNA maturation.</text>
</comment>
<dbReference type="GO" id="GO:0005634">
    <property type="term" value="C:nucleus"/>
    <property type="evidence" value="ECO:0007669"/>
    <property type="project" value="UniProtKB-SubCell"/>
</dbReference>
<dbReference type="FunFam" id="3.30.70.330:FF:000144">
    <property type="entry name" value="Polyadenylate-binding protein RBP47B"/>
    <property type="match status" value="1"/>
</dbReference>
<dbReference type="OrthoDB" id="446113at2759"/>
<organism evidence="12 13">
    <name type="scientific">Coptis chinensis</name>
    <dbReference type="NCBI Taxonomy" id="261450"/>
    <lineage>
        <taxon>Eukaryota</taxon>
        <taxon>Viridiplantae</taxon>
        <taxon>Streptophyta</taxon>
        <taxon>Embryophyta</taxon>
        <taxon>Tracheophyta</taxon>
        <taxon>Spermatophyta</taxon>
        <taxon>Magnoliopsida</taxon>
        <taxon>Ranunculales</taxon>
        <taxon>Ranunculaceae</taxon>
        <taxon>Coptidoideae</taxon>
        <taxon>Coptis</taxon>
    </lineage>
</organism>
<dbReference type="SUPFAM" id="SSF54928">
    <property type="entry name" value="RNA-binding domain, RBD"/>
    <property type="match status" value="2"/>
</dbReference>
<feature type="domain" description="RRM" evidence="11">
    <location>
        <begin position="162"/>
        <end position="236"/>
    </location>
</feature>
<dbReference type="AlphaFoldDB" id="A0A835MBA5"/>
<comment type="subcellular location">
    <subcellularLocation>
        <location evidence="2">Cytoplasmic granule</location>
    </subcellularLocation>
    <subcellularLocation>
        <location evidence="1">Nucleus</location>
    </subcellularLocation>
</comment>
<keyword evidence="13" id="KW-1185">Reference proteome</keyword>
<keyword evidence="6" id="KW-0539">Nucleus</keyword>
<accession>A0A835MBA5</accession>
<dbReference type="Pfam" id="PF00076">
    <property type="entry name" value="RRM_1"/>
    <property type="match status" value="2"/>
</dbReference>
<proteinExistence type="inferred from homology"/>
<gene>
    <name evidence="12" type="ORF">IFM89_036432</name>
</gene>
<keyword evidence="3" id="KW-0507">mRNA processing</keyword>
<dbReference type="FunFam" id="3.30.70.330:FF:000405">
    <property type="entry name" value="polyadenylate-binding protein RBP45"/>
    <property type="match status" value="1"/>
</dbReference>
<dbReference type="InterPro" id="IPR035979">
    <property type="entry name" value="RBD_domain_sf"/>
</dbReference>
<comment type="similarity">
    <text evidence="8">Belongs to the polyadenylate-binding RBP47 family.</text>
</comment>
<comment type="subunit">
    <text evidence="9">Interacts with the poly(A) tail of mRNA in nucleus.</text>
</comment>
<sequence>MKQLTAQQSSTKRLQILSKIPPAAAAAMDDEWRRSITNSNMDPEHSIFVGDLASDVTDYLLQKTFRAQHRSVRGAKVVTDPNTGRSKGYGFVKFSDEMERNRAMSEMNGVYCSSRCQSYSKEGYRFPKNRYLAPKEIKISNTAFNNTGSQTISAIDNDITNTKIFVGGLDPNVTEEELRQIFTQFGDLVYAKTIPGKGCGFVQFGTRQSAEVAILRLNGTMIGQTNRRLSWGRSMTN</sequence>
<evidence type="ECO:0000256" key="3">
    <source>
        <dbReference type="ARBA" id="ARBA00022664"/>
    </source>
</evidence>
<evidence type="ECO:0000256" key="5">
    <source>
        <dbReference type="ARBA" id="ARBA00022884"/>
    </source>
</evidence>